<dbReference type="EMBL" id="FOVW01000011">
    <property type="protein sequence ID" value="SFO68118.1"/>
    <property type="molecule type" value="Genomic_DNA"/>
</dbReference>
<dbReference type="AlphaFoldDB" id="A0A1I5J5K8"/>
<reference evidence="2" key="1">
    <citation type="submission" date="2016-10" db="EMBL/GenBank/DDBJ databases">
        <authorList>
            <person name="Varghese N."/>
            <person name="Submissions S."/>
        </authorList>
    </citation>
    <scope>NUCLEOTIDE SEQUENCE [LARGE SCALE GENOMIC DNA]</scope>
    <source>
        <strain evidence="2">DSM 15282</strain>
    </source>
</reference>
<evidence type="ECO:0008006" key="3">
    <source>
        <dbReference type="Google" id="ProtNLM"/>
    </source>
</evidence>
<keyword evidence="2" id="KW-1185">Reference proteome</keyword>
<gene>
    <name evidence="1" type="ORF">SAMN04488519_11191</name>
</gene>
<organism evidence="1 2">
    <name type="scientific">Algoriphagus ornithinivorans</name>
    <dbReference type="NCBI Taxonomy" id="226506"/>
    <lineage>
        <taxon>Bacteria</taxon>
        <taxon>Pseudomonadati</taxon>
        <taxon>Bacteroidota</taxon>
        <taxon>Cytophagia</taxon>
        <taxon>Cytophagales</taxon>
        <taxon>Cyclobacteriaceae</taxon>
        <taxon>Algoriphagus</taxon>
    </lineage>
</organism>
<dbReference type="PANTHER" id="PTHR39217:SF1">
    <property type="entry name" value="GLUTATHIONE SYNTHETASE"/>
    <property type="match status" value="1"/>
</dbReference>
<dbReference type="RefSeq" id="WP_091655345.1">
    <property type="nucleotide sequence ID" value="NZ_FOVW01000011.1"/>
</dbReference>
<dbReference type="InterPro" id="IPR053191">
    <property type="entry name" value="DcsG_Biosynth_Enzyme"/>
</dbReference>
<proteinExistence type="predicted"/>
<dbReference type="PANTHER" id="PTHR39217">
    <property type="match status" value="1"/>
</dbReference>
<dbReference type="STRING" id="226506.SAMN04488519_11191"/>
<sequence>MPRCAFLSISNTEGWFIDDDLVHPFLHELGWEVKNIPWNEKTDWNKWDLVIIRSPWDYQQHLEEFMEVLQKIEDSKAILLNPLDIVKQNIHKGYLFDLAEKGIELVPTQKFSSLDESLITESFEKFKSNQLVIKPLVGANADDTFWINISHPLDWGKPLEVFQEKEGMIQPFMSGIVKEGEFSLIYLNGELSHTILKTVGIGDFRVQEEHGGGVIAIPNPEPELVNAADKAMKALSSTPFYARVDLVRTRHGSFALMELELIEPCLYFRFDPDSPKKFAALIHDYYSNLSK</sequence>
<name>A0A1I5J5K8_9BACT</name>
<protein>
    <recommendedName>
        <fullName evidence="3">Glutathione synthetase, ATP-grasp domain</fullName>
    </recommendedName>
</protein>
<accession>A0A1I5J5K8</accession>
<dbReference type="Proteomes" id="UP000199564">
    <property type="component" value="Unassembled WGS sequence"/>
</dbReference>
<evidence type="ECO:0000313" key="1">
    <source>
        <dbReference type="EMBL" id="SFO68118.1"/>
    </source>
</evidence>
<dbReference type="SUPFAM" id="SSF56059">
    <property type="entry name" value="Glutathione synthetase ATP-binding domain-like"/>
    <property type="match status" value="1"/>
</dbReference>
<evidence type="ECO:0000313" key="2">
    <source>
        <dbReference type="Proteomes" id="UP000199564"/>
    </source>
</evidence>